<dbReference type="InterPro" id="IPR002925">
    <property type="entry name" value="Dienelactn_hydro"/>
</dbReference>
<feature type="domain" description="Dienelactone hydrolase" evidence="2">
    <location>
        <begin position="39"/>
        <end position="257"/>
    </location>
</feature>
<dbReference type="GeneID" id="81472817"/>
<dbReference type="InterPro" id="IPR050261">
    <property type="entry name" value="FrsA_esterase"/>
</dbReference>
<evidence type="ECO:0000313" key="4">
    <source>
        <dbReference type="EMBL" id="QNN77694.1"/>
    </source>
</evidence>
<dbReference type="RefSeq" id="WP_162109634.1">
    <property type="nucleotide sequence ID" value="NZ_CP060028.1"/>
</dbReference>
<dbReference type="EMBL" id="CP060731">
    <property type="protein sequence ID" value="QNN77694.1"/>
    <property type="molecule type" value="Genomic_DNA"/>
</dbReference>
<feature type="chain" id="PRO_5043238478" evidence="1">
    <location>
        <begin position="22"/>
        <end position="260"/>
    </location>
</feature>
<protein>
    <submittedName>
        <fullName evidence="4">Dienelactone hydrolase family protein</fullName>
    </submittedName>
</protein>
<keyword evidence="1" id="KW-0732">Signal</keyword>
<keyword evidence="4" id="KW-0378">Hydrolase</keyword>
<dbReference type="InterPro" id="IPR029058">
    <property type="entry name" value="AB_hydrolase_fold"/>
</dbReference>
<organism evidence="4 6">
    <name type="scientific">Pseudoxanthomonas mexicana</name>
    <dbReference type="NCBI Taxonomy" id="128785"/>
    <lineage>
        <taxon>Bacteria</taxon>
        <taxon>Pseudomonadati</taxon>
        <taxon>Pseudomonadota</taxon>
        <taxon>Gammaproteobacteria</taxon>
        <taxon>Lysobacterales</taxon>
        <taxon>Lysobacteraceae</taxon>
        <taxon>Pseudoxanthomonas</taxon>
    </lineage>
</organism>
<dbReference type="Pfam" id="PF01738">
    <property type="entry name" value="DLH"/>
    <property type="match status" value="1"/>
</dbReference>
<gene>
    <name evidence="3" type="ORF">H4W19_08620</name>
    <name evidence="4" type="ORF">IAE60_17645</name>
</gene>
<dbReference type="GO" id="GO:0016787">
    <property type="term" value="F:hydrolase activity"/>
    <property type="evidence" value="ECO:0007669"/>
    <property type="project" value="UniProtKB-KW"/>
</dbReference>
<dbReference type="OrthoDB" id="9787933at2"/>
<keyword evidence="5" id="KW-1185">Reference proteome</keyword>
<accession>A0A7G6URY5</accession>
<proteinExistence type="predicted"/>
<evidence type="ECO:0000313" key="6">
    <source>
        <dbReference type="Proteomes" id="UP000515838"/>
    </source>
</evidence>
<evidence type="ECO:0000313" key="5">
    <source>
        <dbReference type="Proteomes" id="UP000515506"/>
    </source>
</evidence>
<dbReference type="EMBL" id="CP060028">
    <property type="protein sequence ID" value="QND81782.1"/>
    <property type="molecule type" value="Genomic_DNA"/>
</dbReference>
<feature type="signal peptide" evidence="1">
    <location>
        <begin position="1"/>
        <end position="21"/>
    </location>
</feature>
<name>A0A7G6URY5_PSEMX</name>
<dbReference type="SUPFAM" id="SSF53474">
    <property type="entry name" value="alpha/beta-Hydrolases"/>
    <property type="match status" value="1"/>
</dbReference>
<dbReference type="Proteomes" id="UP000515506">
    <property type="component" value="Chromosome"/>
</dbReference>
<sequence>MRCRLLLPAVFSLLWSPALFAAPIAKPVEWTIGGDTFAGVLVYDDAVKQPRPGLVMVPNWKGVNDSAIEKARLVAGDDYVVLVADVYGKGIRPKTDAEAGPVATAMRADRPKLRARVQKAVEVLKQQPGTLVDVTRIGAFGYCFGGSTVLELVRAGDALSGVVSLHGGLATDLPAAGPVKSPVLVLNGGDDTYVSAAEITAFQDEMRKAGADWQFVSFGGAVHCFAESDAQNPPGCVYHAPSARRAYRMMADFFEDVFAK</sequence>
<evidence type="ECO:0000256" key="1">
    <source>
        <dbReference type="SAM" id="SignalP"/>
    </source>
</evidence>
<reference evidence="4 6" key="1">
    <citation type="submission" date="2020-08" db="EMBL/GenBank/DDBJ databases">
        <title>Streptomycin Non-resistant strain, P. mexicana.</title>
        <authorList>
            <person name="Ganesh-Kumar S."/>
            <person name="Zhe T."/>
            <person name="Yu Z."/>
            <person name="Min Y."/>
        </authorList>
    </citation>
    <scope>NUCLEOTIDE SEQUENCE [LARGE SCALE GENOMIC DNA]</scope>
    <source>
        <strain evidence="4 6">GTZY2</strain>
    </source>
</reference>
<evidence type="ECO:0000259" key="2">
    <source>
        <dbReference type="Pfam" id="PF01738"/>
    </source>
</evidence>
<dbReference type="Gene3D" id="3.40.50.1820">
    <property type="entry name" value="alpha/beta hydrolase"/>
    <property type="match status" value="1"/>
</dbReference>
<reference evidence="3 5" key="2">
    <citation type="submission" date="2020-08" db="EMBL/GenBank/DDBJ databases">
        <title>Streptomycin resistant and MDR strain, P. mexicana.</title>
        <authorList>
            <person name="Ganesh-kumar S."/>
            <person name="Zhe T."/>
            <person name="Yu Z."/>
            <person name="Min Y."/>
        </authorList>
    </citation>
    <scope>NUCLEOTIDE SEQUENCE [LARGE SCALE GENOMIC DNA]</scope>
    <source>
        <strain evidence="3 5">GTZY</strain>
    </source>
</reference>
<dbReference type="Proteomes" id="UP000515838">
    <property type="component" value="Chromosome"/>
</dbReference>
<evidence type="ECO:0000313" key="3">
    <source>
        <dbReference type="EMBL" id="QND81782.1"/>
    </source>
</evidence>
<dbReference type="PANTHER" id="PTHR22946">
    <property type="entry name" value="DIENELACTONE HYDROLASE DOMAIN-CONTAINING PROTEIN-RELATED"/>
    <property type="match status" value="1"/>
</dbReference>
<dbReference type="AlphaFoldDB" id="A0A7G6URY5"/>
<dbReference type="PANTHER" id="PTHR22946:SF4">
    <property type="entry name" value="ESTERASE FRSA"/>
    <property type="match status" value="1"/>
</dbReference>